<gene>
    <name evidence="2" type="ORF">HNR05_001603</name>
</gene>
<dbReference type="PANTHER" id="PTHR13136:SF11">
    <property type="entry name" value="TESTIS-EXPRESSED PROTEIN 30"/>
    <property type="match status" value="1"/>
</dbReference>
<dbReference type="RefSeq" id="WP_179578509.1">
    <property type="nucleotide sequence ID" value="NZ_JACCFM010000001.1"/>
</dbReference>
<name>A0A7Z0EDT6_9MICO</name>
<dbReference type="Pfam" id="PF20408">
    <property type="entry name" value="Abhydrolase_11"/>
    <property type="match status" value="1"/>
</dbReference>
<keyword evidence="3" id="KW-1185">Reference proteome</keyword>
<dbReference type="Gene3D" id="3.40.50.1820">
    <property type="entry name" value="alpha/beta hydrolase"/>
    <property type="match status" value="1"/>
</dbReference>
<dbReference type="InterPro" id="IPR029058">
    <property type="entry name" value="AB_hydrolase_fold"/>
</dbReference>
<evidence type="ECO:0000259" key="1">
    <source>
        <dbReference type="Pfam" id="PF20408"/>
    </source>
</evidence>
<dbReference type="InterPro" id="IPR046879">
    <property type="entry name" value="KANL3/Tex30_Abhydrolase"/>
</dbReference>
<dbReference type="AlphaFoldDB" id="A0A7Z0EDT6"/>
<dbReference type="Proteomes" id="UP000537260">
    <property type="component" value="Unassembled WGS sequence"/>
</dbReference>
<organism evidence="2 3">
    <name type="scientific">Glaciibacter psychrotolerans</name>
    <dbReference type="NCBI Taxonomy" id="670054"/>
    <lineage>
        <taxon>Bacteria</taxon>
        <taxon>Bacillati</taxon>
        <taxon>Actinomycetota</taxon>
        <taxon>Actinomycetes</taxon>
        <taxon>Micrococcales</taxon>
        <taxon>Microbacteriaceae</taxon>
        <taxon>Glaciibacter</taxon>
    </lineage>
</organism>
<sequence>MHIDVPTPAGSGRLTVAHTLARTAEGTTEQRAVLWLGHGAGGGIDAADLAALAESLPGRGIMVALYEQPWRVAGKKVAPRPAALDAGWLAASALVAEIAAGSPVIVGGRSAGARVACRTADAVGAAAVLCLAFPLAPPRTPEKSRIEELLLPTVPVLVLQGERDPFGAAGDVTAAVAAAGVAAAGLATESGEPDRSIRVVSIPGADHSLAVLKSSPLTADGVANLVINEVRAFIDHVR</sequence>
<reference evidence="2 3" key="1">
    <citation type="submission" date="2020-07" db="EMBL/GenBank/DDBJ databases">
        <title>Sequencing the genomes of 1000 actinobacteria strains.</title>
        <authorList>
            <person name="Klenk H.-P."/>
        </authorList>
    </citation>
    <scope>NUCLEOTIDE SEQUENCE [LARGE SCALE GENOMIC DNA]</scope>
    <source>
        <strain evidence="2 3">LI1</strain>
    </source>
</reference>
<dbReference type="PANTHER" id="PTHR13136">
    <property type="entry name" value="TESTIS DEVELOPMENT PROTEIN PRTD"/>
    <property type="match status" value="1"/>
</dbReference>
<protein>
    <recommendedName>
        <fullName evidence="1">KANL3/Tex30 alpha/beta hydrolase-like domain-containing protein</fullName>
    </recommendedName>
</protein>
<dbReference type="SUPFAM" id="SSF53474">
    <property type="entry name" value="alpha/beta-Hydrolases"/>
    <property type="match status" value="1"/>
</dbReference>
<dbReference type="EMBL" id="JACCFM010000001">
    <property type="protein sequence ID" value="NYJ19812.1"/>
    <property type="molecule type" value="Genomic_DNA"/>
</dbReference>
<comment type="caution">
    <text evidence="2">The sequence shown here is derived from an EMBL/GenBank/DDBJ whole genome shotgun (WGS) entry which is preliminary data.</text>
</comment>
<evidence type="ECO:0000313" key="2">
    <source>
        <dbReference type="EMBL" id="NYJ19812.1"/>
    </source>
</evidence>
<accession>A0A7Z0EDT6</accession>
<dbReference type="InterPro" id="IPR026555">
    <property type="entry name" value="NSL3/Tex30"/>
</dbReference>
<proteinExistence type="predicted"/>
<feature type="domain" description="KANL3/Tex30 alpha/beta hydrolase-like" evidence="1">
    <location>
        <begin position="31"/>
        <end position="234"/>
    </location>
</feature>
<evidence type="ECO:0000313" key="3">
    <source>
        <dbReference type="Proteomes" id="UP000537260"/>
    </source>
</evidence>